<dbReference type="InParanoid" id="A0A7M7RCR0"/>
<proteinExistence type="inferred from homology"/>
<dbReference type="OMA" id="WIILIWV"/>
<feature type="transmembrane region" description="Helical" evidence="11">
    <location>
        <begin position="155"/>
        <end position="176"/>
    </location>
</feature>
<dbReference type="PANTHER" id="PTHR24228">
    <property type="entry name" value="B2 BRADYKININ RECEPTOR/ANGIOTENSIN II RECEPTOR"/>
    <property type="match status" value="1"/>
</dbReference>
<reference evidence="13" key="2">
    <citation type="submission" date="2021-01" db="UniProtKB">
        <authorList>
            <consortium name="EnsemblMetazoa"/>
        </authorList>
    </citation>
    <scope>IDENTIFICATION</scope>
</reference>
<dbReference type="Pfam" id="PF00001">
    <property type="entry name" value="7tm_1"/>
    <property type="match status" value="1"/>
</dbReference>
<comment type="subcellular location">
    <subcellularLocation>
        <location evidence="1">Cell membrane</location>
        <topology evidence="1">Multi-pass membrane protein</topology>
    </subcellularLocation>
</comment>
<protein>
    <recommendedName>
        <fullName evidence="12">G-protein coupled receptors family 1 profile domain-containing protein</fullName>
    </recommendedName>
</protein>
<reference evidence="14" key="1">
    <citation type="submission" date="2015-02" db="EMBL/GenBank/DDBJ databases">
        <title>Genome sequencing for Strongylocentrotus purpuratus.</title>
        <authorList>
            <person name="Murali S."/>
            <person name="Liu Y."/>
            <person name="Vee V."/>
            <person name="English A."/>
            <person name="Wang M."/>
            <person name="Skinner E."/>
            <person name="Han Y."/>
            <person name="Muzny D.M."/>
            <person name="Worley K.C."/>
            <person name="Gibbs R.A."/>
        </authorList>
    </citation>
    <scope>NUCLEOTIDE SEQUENCE</scope>
</reference>
<feature type="transmembrane region" description="Helical" evidence="11">
    <location>
        <begin position="112"/>
        <end position="134"/>
    </location>
</feature>
<dbReference type="KEGG" id="spu:584763"/>
<evidence type="ECO:0000256" key="8">
    <source>
        <dbReference type="ARBA" id="ARBA00023224"/>
    </source>
</evidence>
<dbReference type="RefSeq" id="XP_789706.3">
    <property type="nucleotide sequence ID" value="XM_784613.5"/>
</dbReference>
<evidence type="ECO:0000313" key="14">
    <source>
        <dbReference type="Proteomes" id="UP000007110"/>
    </source>
</evidence>
<feature type="transmembrane region" description="Helical" evidence="11">
    <location>
        <begin position="38"/>
        <end position="64"/>
    </location>
</feature>
<feature type="compositionally biased region" description="Low complexity" evidence="10">
    <location>
        <begin position="316"/>
        <end position="343"/>
    </location>
</feature>
<keyword evidence="4 11" id="KW-1133">Transmembrane helix</keyword>
<keyword evidence="6 11" id="KW-0472">Membrane</keyword>
<evidence type="ECO:0000256" key="1">
    <source>
        <dbReference type="ARBA" id="ARBA00004651"/>
    </source>
</evidence>
<keyword evidence="14" id="KW-1185">Reference proteome</keyword>
<dbReference type="Proteomes" id="UP000007110">
    <property type="component" value="Unassembled WGS sequence"/>
</dbReference>
<feature type="transmembrane region" description="Helical" evidence="11">
    <location>
        <begin position="400"/>
        <end position="421"/>
    </location>
</feature>
<dbReference type="PROSITE" id="PS50262">
    <property type="entry name" value="G_PROTEIN_RECEP_F1_2"/>
    <property type="match status" value="1"/>
</dbReference>
<evidence type="ECO:0000256" key="5">
    <source>
        <dbReference type="ARBA" id="ARBA00023040"/>
    </source>
</evidence>
<feature type="transmembrane region" description="Helical" evidence="11">
    <location>
        <begin position="71"/>
        <end position="92"/>
    </location>
</feature>
<evidence type="ECO:0000256" key="10">
    <source>
        <dbReference type="SAM" id="MobiDB-lite"/>
    </source>
</evidence>
<dbReference type="InterPro" id="IPR000276">
    <property type="entry name" value="GPCR_Rhodpsn"/>
</dbReference>
<organism evidence="13 14">
    <name type="scientific">Strongylocentrotus purpuratus</name>
    <name type="common">Purple sea urchin</name>
    <dbReference type="NCBI Taxonomy" id="7668"/>
    <lineage>
        <taxon>Eukaryota</taxon>
        <taxon>Metazoa</taxon>
        <taxon>Echinodermata</taxon>
        <taxon>Eleutherozoa</taxon>
        <taxon>Echinozoa</taxon>
        <taxon>Echinoidea</taxon>
        <taxon>Euechinoidea</taxon>
        <taxon>Echinacea</taxon>
        <taxon>Camarodonta</taxon>
        <taxon>Echinidea</taxon>
        <taxon>Strongylocentrotidae</taxon>
        <taxon>Strongylocentrotus</taxon>
    </lineage>
</organism>
<dbReference type="GO" id="GO:0004930">
    <property type="term" value="F:G protein-coupled receptor activity"/>
    <property type="evidence" value="ECO:0007669"/>
    <property type="project" value="UniProtKB-KW"/>
</dbReference>
<dbReference type="PRINTS" id="PR00237">
    <property type="entry name" value="GPCRRHODOPSN"/>
</dbReference>
<dbReference type="FunFam" id="1.20.1070.10:FF:001028">
    <property type="entry name" value="Uncharacterized protein"/>
    <property type="match status" value="1"/>
</dbReference>
<dbReference type="SUPFAM" id="SSF81321">
    <property type="entry name" value="Family A G protein-coupled receptor-like"/>
    <property type="match status" value="1"/>
</dbReference>
<dbReference type="GO" id="GO:0007186">
    <property type="term" value="P:G protein-coupled receptor signaling pathway"/>
    <property type="evidence" value="ECO:0000318"/>
    <property type="project" value="GO_Central"/>
</dbReference>
<feature type="transmembrane region" description="Helical" evidence="11">
    <location>
        <begin position="374"/>
        <end position="394"/>
    </location>
</feature>
<keyword evidence="8 9" id="KW-0807">Transducer</keyword>
<feature type="transmembrane region" description="Helical" evidence="11">
    <location>
        <begin position="201"/>
        <end position="223"/>
    </location>
</feature>
<keyword evidence="3 9" id="KW-0812">Transmembrane</keyword>
<dbReference type="CDD" id="cd00637">
    <property type="entry name" value="7tm_classA_rhodopsin-like"/>
    <property type="match status" value="1"/>
</dbReference>
<dbReference type="InterPro" id="IPR017452">
    <property type="entry name" value="GPCR_Rhodpsn_7TM"/>
</dbReference>
<evidence type="ECO:0000256" key="2">
    <source>
        <dbReference type="ARBA" id="ARBA00022475"/>
    </source>
</evidence>
<comment type="similarity">
    <text evidence="9">Belongs to the G-protein coupled receptor 1 family.</text>
</comment>
<dbReference type="SMART" id="SM01381">
    <property type="entry name" value="7TM_GPCR_Srsx"/>
    <property type="match status" value="1"/>
</dbReference>
<dbReference type="FunCoup" id="A0A7M7RCR0">
    <property type="interactions" value="43"/>
</dbReference>
<dbReference type="AlphaFoldDB" id="A0A7M7RCR0"/>
<dbReference type="GO" id="GO:0005886">
    <property type="term" value="C:plasma membrane"/>
    <property type="evidence" value="ECO:0007669"/>
    <property type="project" value="UniProtKB-SubCell"/>
</dbReference>
<sequence>MESSTDITTLSEMITTTNGTSIPTSEDEFKFDDRAQRLVVAITFIIVSIIGTIGNTLVLIAVAISRKLRTITNVFVVNLAVADLLTSLSIPWNAVALISRNGWPLHPYICTLAGGIMYLCIVASLYSLASVAINRCILVTKTLHVYQKIFTKLNLVIWIILIWVVSFILVVFLPIVDVGGLGYNEKYSICGQSSSHPRDDIYQLVQAMGSFPIPLIIICYSYIKIFLHVRNHMRVMSTHMPGGDSSNQTDSTVAESVAQTANEGNLQNGKPQKYGHHSSTQQQQQQLETPQQGGVKGGTETTRDGNEMAPSLSDVNTSSENGGNSGSNAIGNTNGDANTNANNSKGSVIARDSSTKLRRGRSNSRRQLQITKNMFLVVCTFFLCIAPFTMCLFFDDSDPFVPYASAIVLCNACINPVIYATKHPVFKAVMKAMITCRFKDVPEPVRMVHRLTVNRANSQR</sequence>
<dbReference type="Gene3D" id="1.20.1070.10">
    <property type="entry name" value="Rhodopsin 7-helix transmembrane proteins"/>
    <property type="match status" value="2"/>
</dbReference>
<accession>A0A7M7RCR0</accession>
<evidence type="ECO:0000256" key="7">
    <source>
        <dbReference type="ARBA" id="ARBA00023170"/>
    </source>
</evidence>
<dbReference type="EnsemblMetazoa" id="XM_784613">
    <property type="protein sequence ID" value="XP_789706"/>
    <property type="gene ID" value="LOC584763"/>
</dbReference>
<keyword evidence="7 9" id="KW-0675">Receptor</keyword>
<evidence type="ECO:0000256" key="4">
    <source>
        <dbReference type="ARBA" id="ARBA00022989"/>
    </source>
</evidence>
<evidence type="ECO:0000256" key="3">
    <source>
        <dbReference type="ARBA" id="ARBA00022692"/>
    </source>
</evidence>
<dbReference type="OrthoDB" id="10044919at2759"/>
<feature type="compositionally biased region" description="Polar residues" evidence="10">
    <location>
        <begin position="244"/>
        <end position="258"/>
    </location>
</feature>
<evidence type="ECO:0000313" key="13">
    <source>
        <dbReference type="EnsemblMetazoa" id="XP_789706"/>
    </source>
</evidence>
<keyword evidence="5 9" id="KW-0297">G-protein coupled receptor</keyword>
<dbReference type="PANTHER" id="PTHR24228:SF72">
    <property type="entry name" value="G-PROTEIN COUPLED RECEPTORS FAMILY 1 PROFILE DOMAIN-CONTAINING PROTEIN"/>
    <property type="match status" value="1"/>
</dbReference>
<feature type="domain" description="G-protein coupled receptors family 1 profile" evidence="12">
    <location>
        <begin position="54"/>
        <end position="419"/>
    </location>
</feature>
<feature type="region of interest" description="Disordered" evidence="10">
    <location>
        <begin position="239"/>
        <end position="258"/>
    </location>
</feature>
<keyword evidence="2" id="KW-1003">Cell membrane</keyword>
<dbReference type="PROSITE" id="PS00237">
    <property type="entry name" value="G_PROTEIN_RECEP_F1_1"/>
    <property type="match status" value="1"/>
</dbReference>
<feature type="region of interest" description="Disordered" evidence="10">
    <location>
        <begin position="264"/>
        <end position="364"/>
    </location>
</feature>
<name>A0A7M7RCR0_STRPU</name>
<evidence type="ECO:0000259" key="12">
    <source>
        <dbReference type="PROSITE" id="PS50262"/>
    </source>
</evidence>
<dbReference type="GeneID" id="584763"/>
<evidence type="ECO:0000256" key="9">
    <source>
        <dbReference type="RuleBase" id="RU000688"/>
    </source>
</evidence>
<evidence type="ECO:0000256" key="6">
    <source>
        <dbReference type="ARBA" id="ARBA00023136"/>
    </source>
</evidence>
<evidence type="ECO:0000256" key="11">
    <source>
        <dbReference type="SAM" id="Phobius"/>
    </source>
</evidence>
<feature type="compositionally biased region" description="Low complexity" evidence="10">
    <location>
        <begin position="281"/>
        <end position="292"/>
    </location>
</feature>